<gene>
    <name evidence="1" type="ORF">CISIN_1g041229mg</name>
</gene>
<dbReference type="EMBL" id="KK784955">
    <property type="protein sequence ID" value="KDO57937.1"/>
    <property type="molecule type" value="Genomic_DNA"/>
</dbReference>
<evidence type="ECO:0000313" key="2">
    <source>
        <dbReference type="Proteomes" id="UP000027120"/>
    </source>
</evidence>
<proteinExistence type="predicted"/>
<reference evidence="1 2" key="1">
    <citation type="submission" date="2014-04" db="EMBL/GenBank/DDBJ databases">
        <authorList>
            <consortium name="International Citrus Genome Consortium"/>
            <person name="Gmitter F."/>
            <person name="Chen C."/>
            <person name="Farmerie W."/>
            <person name="Harkins T."/>
            <person name="Desany B."/>
            <person name="Mohiuddin M."/>
            <person name="Kodira C."/>
            <person name="Borodovsky M."/>
            <person name="Lomsadze A."/>
            <person name="Burns P."/>
            <person name="Jenkins J."/>
            <person name="Prochnik S."/>
            <person name="Shu S."/>
            <person name="Chapman J."/>
            <person name="Pitluck S."/>
            <person name="Schmutz J."/>
            <person name="Rokhsar D."/>
        </authorList>
    </citation>
    <scope>NUCLEOTIDE SEQUENCE</scope>
</reference>
<protein>
    <submittedName>
        <fullName evidence="1">Uncharacterized protein</fullName>
    </submittedName>
</protein>
<accession>A0A067F372</accession>
<keyword evidence="2" id="KW-1185">Reference proteome</keyword>
<sequence>MRSYSKFLLRFLGKFEVLHPPYDSSNLESGESTRLMNSRKKYVHLLQKIALVLTLKGWRIMSSEIEKENFSGKLSGLRNLQRSLTPIKQRNKTKRSNRRKPENILHSITEHKHQIVTITKRSSCTSCIKELNQVYRGHYNFKFHSLTLSV</sequence>
<name>A0A067F372_CITSI</name>
<dbReference type="AlphaFoldDB" id="A0A067F372"/>
<organism evidence="1 2">
    <name type="scientific">Citrus sinensis</name>
    <name type="common">Sweet orange</name>
    <name type="synonym">Citrus aurantium var. sinensis</name>
    <dbReference type="NCBI Taxonomy" id="2711"/>
    <lineage>
        <taxon>Eukaryota</taxon>
        <taxon>Viridiplantae</taxon>
        <taxon>Streptophyta</taxon>
        <taxon>Embryophyta</taxon>
        <taxon>Tracheophyta</taxon>
        <taxon>Spermatophyta</taxon>
        <taxon>Magnoliopsida</taxon>
        <taxon>eudicotyledons</taxon>
        <taxon>Gunneridae</taxon>
        <taxon>Pentapetalae</taxon>
        <taxon>rosids</taxon>
        <taxon>malvids</taxon>
        <taxon>Sapindales</taxon>
        <taxon>Rutaceae</taxon>
        <taxon>Aurantioideae</taxon>
        <taxon>Citrus</taxon>
    </lineage>
</organism>
<dbReference type="Proteomes" id="UP000027120">
    <property type="component" value="Unassembled WGS sequence"/>
</dbReference>
<evidence type="ECO:0000313" key="1">
    <source>
        <dbReference type="EMBL" id="KDO57937.1"/>
    </source>
</evidence>